<evidence type="ECO:0000313" key="4">
    <source>
        <dbReference type="EMBL" id="CAF1190858.1"/>
    </source>
</evidence>
<evidence type="ECO:0000256" key="1">
    <source>
        <dbReference type="ARBA" id="ARBA00022737"/>
    </source>
</evidence>
<evidence type="ECO:0000313" key="5">
    <source>
        <dbReference type="Proteomes" id="UP000663845"/>
    </source>
</evidence>
<organism evidence="4 5">
    <name type="scientific">Adineta steineri</name>
    <dbReference type="NCBI Taxonomy" id="433720"/>
    <lineage>
        <taxon>Eukaryota</taxon>
        <taxon>Metazoa</taxon>
        <taxon>Spiralia</taxon>
        <taxon>Gnathifera</taxon>
        <taxon>Rotifera</taxon>
        <taxon>Eurotatoria</taxon>
        <taxon>Bdelloidea</taxon>
        <taxon>Adinetida</taxon>
        <taxon>Adinetidae</taxon>
        <taxon>Adineta</taxon>
    </lineage>
</organism>
<comment type="caution">
    <text evidence="4">The sequence shown here is derived from an EMBL/GenBank/DDBJ whole genome shotgun (WGS) entry which is preliminary data.</text>
</comment>
<feature type="repeat" description="NHL" evidence="2">
    <location>
        <begin position="1030"/>
        <end position="1069"/>
    </location>
</feature>
<dbReference type="CDD" id="cd05819">
    <property type="entry name" value="NHL"/>
    <property type="match status" value="1"/>
</dbReference>
<evidence type="ECO:0000256" key="2">
    <source>
        <dbReference type="PROSITE-ProRule" id="PRU00504"/>
    </source>
</evidence>
<name>A0A814VRI4_9BILA</name>
<dbReference type="GO" id="GO:0008270">
    <property type="term" value="F:zinc ion binding"/>
    <property type="evidence" value="ECO:0007669"/>
    <property type="project" value="UniProtKB-KW"/>
</dbReference>
<gene>
    <name evidence="4" type="ORF">JYZ213_LOCUS26332</name>
</gene>
<dbReference type="InterPro" id="IPR001258">
    <property type="entry name" value="NHL_repeat"/>
</dbReference>
<dbReference type="PANTHER" id="PTHR24104">
    <property type="entry name" value="E3 UBIQUITIN-PROTEIN LIGASE NHLRC1-RELATED"/>
    <property type="match status" value="1"/>
</dbReference>
<proteinExistence type="predicted"/>
<keyword evidence="1" id="KW-0677">Repeat</keyword>
<sequence length="1069" mass="123061">MALLPSTFEILPDEILMIIFRHFNNVTSVFHMFGGLNQRLNRILVDRRLHLFTDFLRINNRQLSFNYYYDTPLIHTLSQQLYSLQGNDHIHQIDQCFQRLVSFHIEEKSRQLEDQFRSDREQFRLIRYNLADEEIHSRDAALKEAFSNLEFHSHNFQYLQQAVDLVVGTGARLECSDNHLDGYNLAKALNEYLLSHLYTIGYPNGSCLHSILRLFKALIVSNPNLVYNKDCVRNSVYPILNQRLNQILVDRRLHLFTDFLRINIRQLTLNYYYDTPLIHTLSQELYSLQGNNHIHQIDQCFQRLVSFHIEEKSRQLEDQFRSDRQQFRSIRYNLADEEIHCRDAALREAFNNLESHSHNSQYLQQVVDLVVGTGARLECSDNHLDGYNLAKALNEYLLSHLYTIGYPNGLCLHSILRLFKALIVSNPNLVYNEDCVRNSVYPMYYFLVYAVFRLQDFYRNLRPMAISMQKYDTILELLLFTIQYLKEVSDEELWIKNCLLNSLQVVTSNENDVDGKIFVQCSQMEVIKMFFQEINRKETRVNDYSNYMLHDGLKNLIVTDRIDIIQYVFRQNNFMQSFLTRSDHSHKLIDTILGRQSSRKIFQHFLEEKPPESWLTSTKLLFILLDKKECKWIKKLLRLDSRLIHQVDEDGNDPLLYVCLKQSDWSTPSFPLVVSGNIQNTSIDNPDLTRVVQDHSTIYSKTKSNLSCKPLQWWSSIPSLLQGMILGVSVGCIILAIILPLWLIQPSKTTTVTPFNKPILRWNTTGITVAGYGSVSGTSSYYLNAPWDVALDWSNTLYVSDRYNHRIQKFLMNTKNGTTVAGQMSATSGSTMDELNQPTGIYLDINGNLFISDAVNNRIQYWSNGAVTGQTLIGNGIIGSQNNLLYFPYGIWRDASSNILYVADSYNHRIMRYKNNSQSGDIIAGGYGSGIGSTQLSFPYAFHFDSFSNSLLIANAGSHNIVRWIIGASNWTIVTGSMNGISGSNATLLSSPTDVTLDPMGNMYVADMFNHRIQFFLSGQSNAVTIAGTGVGGSTSSELYYPSSLTFDNQLNLYVVDQNNHRIQKFVRY</sequence>
<dbReference type="AlphaFoldDB" id="A0A814VRI4"/>
<dbReference type="Pfam" id="PF01436">
    <property type="entry name" value="NHL"/>
    <property type="match status" value="2"/>
</dbReference>
<dbReference type="Gene3D" id="2.40.10.500">
    <property type="match status" value="1"/>
</dbReference>
<dbReference type="SUPFAM" id="SSF63829">
    <property type="entry name" value="Calcium-dependent phosphotriesterase"/>
    <property type="match status" value="1"/>
</dbReference>
<dbReference type="PROSITE" id="PS51125">
    <property type="entry name" value="NHL"/>
    <property type="match status" value="2"/>
</dbReference>
<dbReference type="PANTHER" id="PTHR24104:SF25">
    <property type="entry name" value="PROTEIN LIN-41"/>
    <property type="match status" value="1"/>
</dbReference>
<feature type="repeat" description="NHL" evidence="2">
    <location>
        <begin position="783"/>
        <end position="813"/>
    </location>
</feature>
<dbReference type="InterPro" id="IPR050952">
    <property type="entry name" value="TRIM-NHL_E3_ligases"/>
</dbReference>
<evidence type="ECO:0000256" key="3">
    <source>
        <dbReference type="SAM" id="Phobius"/>
    </source>
</evidence>
<reference evidence="4" key="1">
    <citation type="submission" date="2021-02" db="EMBL/GenBank/DDBJ databases">
        <authorList>
            <person name="Nowell W R."/>
        </authorList>
    </citation>
    <scope>NUCLEOTIDE SEQUENCE</scope>
</reference>
<protein>
    <submittedName>
        <fullName evidence="4">Uncharacterized protein</fullName>
    </submittedName>
</protein>
<keyword evidence="3" id="KW-1133">Transmembrane helix</keyword>
<dbReference type="EMBL" id="CAJNOG010000349">
    <property type="protein sequence ID" value="CAF1190858.1"/>
    <property type="molecule type" value="Genomic_DNA"/>
</dbReference>
<accession>A0A814VRI4</accession>
<dbReference type="Gene3D" id="2.120.10.30">
    <property type="entry name" value="TolB, C-terminal domain"/>
    <property type="match status" value="2"/>
</dbReference>
<dbReference type="InterPro" id="IPR011042">
    <property type="entry name" value="6-blade_b-propeller_TolB-like"/>
</dbReference>
<dbReference type="Proteomes" id="UP000663845">
    <property type="component" value="Unassembled WGS sequence"/>
</dbReference>
<keyword evidence="3" id="KW-0472">Membrane</keyword>
<keyword evidence="3" id="KW-0812">Transmembrane</keyword>
<feature type="transmembrane region" description="Helical" evidence="3">
    <location>
        <begin position="720"/>
        <end position="744"/>
    </location>
</feature>